<evidence type="ECO:0000256" key="1">
    <source>
        <dbReference type="ARBA" id="ARBA00022475"/>
    </source>
</evidence>
<comment type="catalytic activity">
    <reaction evidence="7">
        <text>a 1,2-diacyl-sn-glycero-3-phospho-(1D-myo-inositol) + ATP = a 1,2-diacyl-sn-glycero-3-phospho-(1D-myo-inositol 4-phosphate) + ADP + H(+)</text>
        <dbReference type="Rhea" id="RHEA:19877"/>
        <dbReference type="ChEBI" id="CHEBI:15378"/>
        <dbReference type="ChEBI" id="CHEBI:30616"/>
        <dbReference type="ChEBI" id="CHEBI:57880"/>
        <dbReference type="ChEBI" id="CHEBI:58178"/>
        <dbReference type="ChEBI" id="CHEBI:456216"/>
        <dbReference type="EC" id="2.7.1.67"/>
    </reaction>
</comment>
<dbReference type="OrthoDB" id="3349449at2759"/>
<dbReference type="InterPro" id="IPR039756">
    <property type="entry name" value="Lsb6/PI4K2"/>
</dbReference>
<comment type="similarity">
    <text evidence="7">Belongs to the PI3/PI4-kinase family.</text>
</comment>
<dbReference type="AlphaFoldDB" id="A0A507CWV3"/>
<dbReference type="VEuPathDB" id="FungiDB:SeMB42_g06929"/>
<dbReference type="PANTHER" id="PTHR12865">
    <property type="entry name" value="PHOSPHATIDYLINOSITOL 4-KINASE TYPE-II"/>
    <property type="match status" value="1"/>
</dbReference>
<evidence type="ECO:0000256" key="5">
    <source>
        <dbReference type="ARBA" id="ARBA00022840"/>
    </source>
</evidence>
<feature type="compositionally biased region" description="Low complexity" evidence="8">
    <location>
        <begin position="403"/>
        <end position="429"/>
    </location>
</feature>
<dbReference type="PANTHER" id="PTHR12865:SF1">
    <property type="entry name" value="PHOSPHATIDYLINOSITOL 4-KINASE TYPE 2"/>
    <property type="match status" value="1"/>
</dbReference>
<evidence type="ECO:0000256" key="4">
    <source>
        <dbReference type="ARBA" id="ARBA00022777"/>
    </source>
</evidence>
<feature type="region of interest" description="Disordered" evidence="8">
    <location>
        <begin position="63"/>
        <end position="88"/>
    </location>
</feature>
<accession>A0A507CWV3</accession>
<dbReference type="PROSITE" id="PS00916">
    <property type="entry name" value="PI3_4_KINASE_2"/>
    <property type="match status" value="1"/>
</dbReference>
<keyword evidence="4 7" id="KW-0418">Kinase</keyword>
<evidence type="ECO:0000259" key="9">
    <source>
        <dbReference type="PROSITE" id="PS50290"/>
    </source>
</evidence>
<dbReference type="Proteomes" id="UP000320475">
    <property type="component" value="Unassembled WGS sequence"/>
</dbReference>
<organism evidence="10 11">
    <name type="scientific">Synchytrium endobioticum</name>
    <dbReference type="NCBI Taxonomy" id="286115"/>
    <lineage>
        <taxon>Eukaryota</taxon>
        <taxon>Fungi</taxon>
        <taxon>Fungi incertae sedis</taxon>
        <taxon>Chytridiomycota</taxon>
        <taxon>Chytridiomycota incertae sedis</taxon>
        <taxon>Chytridiomycetes</taxon>
        <taxon>Synchytriales</taxon>
        <taxon>Synchytriaceae</taxon>
        <taxon>Synchytrium</taxon>
    </lineage>
</organism>
<dbReference type="InterPro" id="IPR000403">
    <property type="entry name" value="PI3/4_kinase_cat_dom"/>
</dbReference>
<dbReference type="GO" id="GO:0005768">
    <property type="term" value="C:endosome"/>
    <property type="evidence" value="ECO:0007669"/>
    <property type="project" value="UniProtKB-UniRule"/>
</dbReference>
<evidence type="ECO:0000256" key="2">
    <source>
        <dbReference type="ARBA" id="ARBA00022679"/>
    </source>
</evidence>
<dbReference type="EC" id="2.7.1.67" evidence="7"/>
<dbReference type="GO" id="GO:0046854">
    <property type="term" value="P:phosphatidylinositol phosphate biosynthetic process"/>
    <property type="evidence" value="ECO:0007669"/>
    <property type="project" value="UniProtKB-UniRule"/>
</dbReference>
<feature type="region of interest" description="Disordered" evidence="8">
    <location>
        <begin position="1"/>
        <end position="36"/>
    </location>
</feature>
<dbReference type="GO" id="GO:0004430">
    <property type="term" value="F:1-phosphatidylinositol 4-kinase activity"/>
    <property type="evidence" value="ECO:0007669"/>
    <property type="project" value="UniProtKB-UniRule"/>
</dbReference>
<evidence type="ECO:0000256" key="8">
    <source>
        <dbReference type="SAM" id="MobiDB-lite"/>
    </source>
</evidence>
<evidence type="ECO:0000313" key="11">
    <source>
        <dbReference type="Proteomes" id="UP000320475"/>
    </source>
</evidence>
<dbReference type="Pfam" id="PF00454">
    <property type="entry name" value="PI3_PI4_kinase"/>
    <property type="match status" value="1"/>
</dbReference>
<keyword evidence="2 7" id="KW-0808">Transferase</keyword>
<dbReference type="GO" id="GO:0007032">
    <property type="term" value="P:endosome organization"/>
    <property type="evidence" value="ECO:0007669"/>
    <property type="project" value="TreeGrafter"/>
</dbReference>
<keyword evidence="5 7" id="KW-0067">ATP-binding</keyword>
<feature type="compositionally biased region" description="Low complexity" evidence="8">
    <location>
        <begin position="73"/>
        <end position="82"/>
    </location>
</feature>
<feature type="region of interest" description="Disordered" evidence="8">
    <location>
        <begin position="387"/>
        <end position="458"/>
    </location>
</feature>
<proteinExistence type="inferred from homology"/>
<feature type="domain" description="PI3K/PI4K catalytic" evidence="9">
    <location>
        <begin position="127"/>
        <end position="622"/>
    </location>
</feature>
<dbReference type="GO" id="GO:0005802">
    <property type="term" value="C:trans-Golgi network"/>
    <property type="evidence" value="ECO:0007669"/>
    <property type="project" value="TreeGrafter"/>
</dbReference>
<comment type="caution">
    <text evidence="10">The sequence shown here is derived from an EMBL/GenBank/DDBJ whole genome shotgun (WGS) entry which is preliminary data.</text>
</comment>
<keyword evidence="3 7" id="KW-0547">Nucleotide-binding</keyword>
<reference evidence="10 11" key="1">
    <citation type="journal article" date="2019" name="Sci. Rep.">
        <title>Comparative genomics of chytrid fungi reveal insights into the obligate biotrophic and pathogenic lifestyle of Synchytrium endobioticum.</title>
        <authorList>
            <person name="van de Vossenberg B.T.L.H."/>
            <person name="Warris S."/>
            <person name="Nguyen H.D.T."/>
            <person name="van Gent-Pelzer M.P.E."/>
            <person name="Joly D.L."/>
            <person name="van de Geest H.C."/>
            <person name="Bonants P.J.M."/>
            <person name="Smith D.S."/>
            <person name="Levesque C.A."/>
            <person name="van der Lee T.A.J."/>
        </authorList>
    </citation>
    <scope>NUCLEOTIDE SEQUENCE [LARGE SCALE GENOMIC DNA]</scope>
    <source>
        <strain evidence="10 11">LEV6574</strain>
    </source>
</reference>
<name>A0A507CWV3_9FUNG</name>
<sequence>MNSSSRNGYTKIGDQKAYDEDVASTDDHHGAADQSLSHEVVPDAIPSLEFKCQNTPHWAHSIQVITDPPSPGGQPSASPPASHRFPPRDSLVDAIPNWHNPIPPITPISSQQFLAVVEEVRRAIQDGIQPLRITQGSSGSYFCRNRDGDIIGVFKPKNEEPYGKLNPKWVKWLHKNLFPCCFGRSCLIPNLGYISEAGASYVDRRLALGVVPRTEVVSLSSPAFFYGPLDRRAYEKKKKPLPPKLGSFQLFLRGYKDASLFFRDGYDQVLRATLSTQSSLSLLTSDAISINRSSTTTNVPCHSQSIVEGAISESSPILEPATAARQSAQYDSFRCTTLQRAHDPSQWAEAIQREFQNGFERLVVLDYLIRNTDRGLDNWMIKYNPGPAADADPVQDKNMTSGPNTASTQQQQPSNNNDNSSVVSPSTSNIDAATKETPTPFPKSPDTPKTPSIYTSPPLIPALQISGRARTTSAPPPPQTTSIAAPPIAPVSALPYFQLPDAHLQQPSIRVAAIDNGLAFPFKHPDRIRSYPYAWAALPCARVPFSADTRALVLPLLTSQEWWKETFDGLEKLARIDPDFKEDMWSRQKAVMRGQGYNLVEVLRRSELNSPDTGSPAALVRRPVVAVFEEVVQEVDYVPDSLDAGAAGNPRSATGHGRRRLRRMRQRFETLRSQPCFSWC</sequence>
<dbReference type="GO" id="GO:0005886">
    <property type="term" value="C:plasma membrane"/>
    <property type="evidence" value="ECO:0007669"/>
    <property type="project" value="UniProtKB-SubCell"/>
</dbReference>
<feature type="compositionally biased region" description="Basic and acidic residues" evidence="8">
    <location>
        <begin position="13"/>
        <end position="31"/>
    </location>
</feature>
<protein>
    <recommendedName>
        <fullName evidence="7">Phosphatidylinositol 4-kinase</fullName>
        <ecNumber evidence="7">2.7.1.67</ecNumber>
    </recommendedName>
</protein>
<dbReference type="PROSITE" id="PS50290">
    <property type="entry name" value="PI3_4_KINASE_3"/>
    <property type="match status" value="1"/>
</dbReference>
<dbReference type="GO" id="GO:0007030">
    <property type="term" value="P:Golgi organization"/>
    <property type="evidence" value="ECO:0007669"/>
    <property type="project" value="TreeGrafter"/>
</dbReference>
<evidence type="ECO:0000313" key="10">
    <source>
        <dbReference type="EMBL" id="TPX43598.1"/>
    </source>
</evidence>
<evidence type="ECO:0000256" key="3">
    <source>
        <dbReference type="ARBA" id="ARBA00022741"/>
    </source>
</evidence>
<dbReference type="GO" id="GO:0000329">
    <property type="term" value="C:fungal-type vacuole membrane"/>
    <property type="evidence" value="ECO:0007669"/>
    <property type="project" value="TreeGrafter"/>
</dbReference>
<gene>
    <name evidence="10" type="ORF">SeLEV6574_g04960</name>
</gene>
<dbReference type="InterPro" id="IPR018936">
    <property type="entry name" value="PI3/4_kinase_CS"/>
</dbReference>
<comment type="cofactor">
    <cofactor evidence="7">
        <name>Mg(2+)</name>
        <dbReference type="ChEBI" id="CHEBI:18420"/>
    </cofactor>
    <cofactor evidence="7">
        <name>Mn(2+)</name>
        <dbReference type="ChEBI" id="CHEBI:29035"/>
    </cofactor>
</comment>
<dbReference type="EMBL" id="QEAM01000216">
    <property type="protein sequence ID" value="TPX43598.1"/>
    <property type="molecule type" value="Genomic_DNA"/>
</dbReference>
<evidence type="ECO:0000256" key="6">
    <source>
        <dbReference type="ARBA" id="ARBA00023136"/>
    </source>
</evidence>
<dbReference type="GO" id="GO:0005524">
    <property type="term" value="F:ATP binding"/>
    <property type="evidence" value="ECO:0007669"/>
    <property type="project" value="UniProtKB-UniRule"/>
</dbReference>
<comment type="subcellular location">
    <subcellularLocation>
        <location evidence="7">Cell membrane</location>
        <topology evidence="7">Peripheral membrane protein</topology>
    </subcellularLocation>
    <subcellularLocation>
        <location evidence="7">Vacuole membrane</location>
        <topology evidence="7">Peripheral membrane protein</topology>
    </subcellularLocation>
</comment>
<keyword evidence="6" id="KW-0472">Membrane</keyword>
<evidence type="ECO:0000256" key="7">
    <source>
        <dbReference type="RuleBase" id="RU367084"/>
    </source>
</evidence>
<keyword evidence="1 7" id="KW-1003">Cell membrane</keyword>